<proteinExistence type="predicted"/>
<feature type="compositionally biased region" description="Low complexity" evidence="1">
    <location>
        <begin position="42"/>
        <end position="58"/>
    </location>
</feature>
<evidence type="ECO:0000313" key="3">
    <source>
        <dbReference type="Proteomes" id="UP000078512"/>
    </source>
</evidence>
<name>A0A197JSK2_9FUNG</name>
<evidence type="ECO:0000313" key="2">
    <source>
        <dbReference type="EMBL" id="OAQ27943.1"/>
    </source>
</evidence>
<dbReference type="EMBL" id="KV442052">
    <property type="protein sequence ID" value="OAQ27943.1"/>
    <property type="molecule type" value="Genomic_DNA"/>
</dbReference>
<sequence length="161" mass="18279">MLERSEPSCGSFEVAYGLRKTAVSTATAVPTRNQPTAPPHPSRNSTSSSLRNNTMSTSGCRSTTLRWGQIRPTLFSSLHSKITFELEGNSYYGKIPFHKDTDDQKQWCSDDQVFCATHASGTTDKRLTLMYGERYYYHPVPNRIYDHDPDAFNYEYWGCVS</sequence>
<accession>A0A197JSK2</accession>
<dbReference type="Proteomes" id="UP000078512">
    <property type="component" value="Unassembled WGS sequence"/>
</dbReference>
<protein>
    <submittedName>
        <fullName evidence="2">Uncharacterized protein</fullName>
    </submittedName>
</protein>
<dbReference type="AlphaFoldDB" id="A0A197JSK2"/>
<reference evidence="2 3" key="1">
    <citation type="submission" date="2016-05" db="EMBL/GenBank/DDBJ databases">
        <title>Genome sequencing reveals origins of a unique bacterial endosymbiosis in the earliest lineages of terrestrial Fungi.</title>
        <authorList>
            <consortium name="DOE Joint Genome Institute"/>
            <person name="Uehling J."/>
            <person name="Gryganskyi A."/>
            <person name="Hameed K."/>
            <person name="Tschaplinski T."/>
            <person name="Misztal P."/>
            <person name="Wu S."/>
            <person name="Desiro A."/>
            <person name="Vande Pol N."/>
            <person name="Du Z.-Y."/>
            <person name="Zienkiewicz A."/>
            <person name="Zienkiewicz K."/>
            <person name="Morin E."/>
            <person name="Tisserant E."/>
            <person name="Splivallo R."/>
            <person name="Hainaut M."/>
            <person name="Henrissat B."/>
            <person name="Ohm R."/>
            <person name="Kuo A."/>
            <person name="Yan J."/>
            <person name="Lipzen A."/>
            <person name="Nolan M."/>
            <person name="Labutti K."/>
            <person name="Barry K."/>
            <person name="Goldstein A."/>
            <person name="Labbe J."/>
            <person name="Schadt C."/>
            <person name="Tuskan G."/>
            <person name="Grigoriev I."/>
            <person name="Martin F."/>
            <person name="Vilgalys R."/>
            <person name="Bonito G."/>
        </authorList>
    </citation>
    <scope>NUCLEOTIDE SEQUENCE [LARGE SCALE GENOMIC DNA]</scope>
    <source>
        <strain evidence="2 3">AG-77</strain>
    </source>
</reference>
<feature type="region of interest" description="Disordered" evidence="1">
    <location>
        <begin position="27"/>
        <end position="61"/>
    </location>
</feature>
<keyword evidence="3" id="KW-1185">Reference proteome</keyword>
<organism evidence="2 3">
    <name type="scientific">Linnemannia elongata AG-77</name>
    <dbReference type="NCBI Taxonomy" id="1314771"/>
    <lineage>
        <taxon>Eukaryota</taxon>
        <taxon>Fungi</taxon>
        <taxon>Fungi incertae sedis</taxon>
        <taxon>Mucoromycota</taxon>
        <taxon>Mortierellomycotina</taxon>
        <taxon>Mortierellomycetes</taxon>
        <taxon>Mortierellales</taxon>
        <taxon>Mortierellaceae</taxon>
        <taxon>Linnemannia</taxon>
    </lineage>
</organism>
<gene>
    <name evidence="2" type="ORF">K457DRAFT_20597</name>
</gene>
<evidence type="ECO:0000256" key="1">
    <source>
        <dbReference type="SAM" id="MobiDB-lite"/>
    </source>
</evidence>